<keyword evidence="1" id="KW-1133">Transmembrane helix</keyword>
<evidence type="ECO:0000313" key="2">
    <source>
        <dbReference type="EMBL" id="NZA39774.1"/>
    </source>
</evidence>
<sequence>MLDFFHELMRVSLIFFVVIALVIVAFMIAPKLKLTLPLTCFVLFCTILSPWAGAHEALAFKIIFLLIGQAGIRWIITLVLFIKDRIDDHRLNRTFEADIHWQLQKAKERHVSLNDIYMDDEGTLRSATDHKPLV</sequence>
<name>A0A853JT92_9FIRM</name>
<organism evidence="2 3">
    <name type="scientific">Eubacterium callanderi</name>
    <dbReference type="NCBI Taxonomy" id="53442"/>
    <lineage>
        <taxon>Bacteria</taxon>
        <taxon>Bacillati</taxon>
        <taxon>Bacillota</taxon>
        <taxon>Clostridia</taxon>
        <taxon>Eubacteriales</taxon>
        <taxon>Eubacteriaceae</taxon>
        <taxon>Eubacterium</taxon>
    </lineage>
</organism>
<keyword evidence="1" id="KW-0472">Membrane</keyword>
<dbReference type="AlphaFoldDB" id="A0A853JT92"/>
<feature type="transmembrane region" description="Helical" evidence="1">
    <location>
        <begin position="58"/>
        <end position="82"/>
    </location>
</feature>
<evidence type="ECO:0000256" key="1">
    <source>
        <dbReference type="SAM" id="Phobius"/>
    </source>
</evidence>
<feature type="transmembrane region" description="Helical" evidence="1">
    <location>
        <begin position="34"/>
        <end position="52"/>
    </location>
</feature>
<dbReference type="RefSeq" id="WP_180494032.1">
    <property type="nucleotide sequence ID" value="NZ_JACCKS010000025.1"/>
</dbReference>
<dbReference type="EMBL" id="JACCKS010000025">
    <property type="protein sequence ID" value="NZA39774.1"/>
    <property type="molecule type" value="Genomic_DNA"/>
</dbReference>
<reference evidence="2 3" key="1">
    <citation type="submission" date="2020-07" db="EMBL/GenBank/DDBJ databases">
        <title>Organ Donor 1.</title>
        <authorList>
            <person name="Marsh A.J."/>
            <person name="Azcarate-Peril M.A."/>
        </authorList>
    </citation>
    <scope>NUCLEOTIDE SEQUENCE [LARGE SCALE GENOMIC DNA]</scope>
    <source>
        <strain evidence="2 3">AMC0717</strain>
    </source>
</reference>
<gene>
    <name evidence="2" type="ORF">H0N91_16980</name>
</gene>
<comment type="caution">
    <text evidence="2">The sequence shown here is derived from an EMBL/GenBank/DDBJ whole genome shotgun (WGS) entry which is preliminary data.</text>
</comment>
<proteinExistence type="predicted"/>
<accession>A0A853JT92</accession>
<feature type="transmembrane region" description="Helical" evidence="1">
    <location>
        <begin position="12"/>
        <end position="29"/>
    </location>
</feature>
<keyword evidence="1" id="KW-0812">Transmembrane</keyword>
<protein>
    <submittedName>
        <fullName evidence="2">Uncharacterized protein</fullName>
    </submittedName>
</protein>
<dbReference type="Proteomes" id="UP000586254">
    <property type="component" value="Unassembled WGS sequence"/>
</dbReference>
<evidence type="ECO:0000313" key="3">
    <source>
        <dbReference type="Proteomes" id="UP000586254"/>
    </source>
</evidence>